<organism evidence="7 8">
    <name type="scientific">Argiope bruennichi</name>
    <name type="common">Wasp spider</name>
    <name type="synonym">Aranea bruennichi</name>
    <dbReference type="NCBI Taxonomy" id="94029"/>
    <lineage>
        <taxon>Eukaryota</taxon>
        <taxon>Metazoa</taxon>
        <taxon>Ecdysozoa</taxon>
        <taxon>Arthropoda</taxon>
        <taxon>Chelicerata</taxon>
        <taxon>Arachnida</taxon>
        <taxon>Araneae</taxon>
        <taxon>Araneomorphae</taxon>
        <taxon>Entelegynae</taxon>
        <taxon>Araneoidea</taxon>
        <taxon>Araneidae</taxon>
        <taxon>Argiope</taxon>
    </lineage>
</organism>
<keyword evidence="5" id="KW-0472">Membrane</keyword>
<evidence type="ECO:0000256" key="1">
    <source>
        <dbReference type="ARBA" id="ARBA00004370"/>
    </source>
</evidence>
<evidence type="ECO:0000256" key="4">
    <source>
        <dbReference type="ARBA" id="ARBA00022679"/>
    </source>
</evidence>
<comment type="similarity">
    <text evidence="2 6">Belongs to the glycosyltransferase 92 family.</text>
</comment>
<dbReference type="Proteomes" id="UP000807504">
    <property type="component" value="Unassembled WGS sequence"/>
</dbReference>
<evidence type="ECO:0000256" key="3">
    <source>
        <dbReference type="ARBA" id="ARBA00022676"/>
    </source>
</evidence>
<dbReference type="GO" id="GO:0016757">
    <property type="term" value="F:glycosyltransferase activity"/>
    <property type="evidence" value="ECO:0007669"/>
    <property type="project" value="UniProtKB-UniRule"/>
</dbReference>
<accession>A0A8T0EGF2</accession>
<keyword evidence="3 6" id="KW-0328">Glycosyltransferase</keyword>
<name>A0A8T0EGF2_ARGBR</name>
<keyword evidence="4 6" id="KW-0808">Transferase</keyword>
<proteinExistence type="inferred from homology"/>
<evidence type="ECO:0000313" key="8">
    <source>
        <dbReference type="Proteomes" id="UP000807504"/>
    </source>
</evidence>
<dbReference type="GO" id="GO:0016020">
    <property type="term" value="C:membrane"/>
    <property type="evidence" value="ECO:0007669"/>
    <property type="project" value="UniProtKB-SubCell"/>
</dbReference>
<comment type="subcellular location">
    <subcellularLocation>
        <location evidence="1">Membrane</location>
    </subcellularLocation>
</comment>
<reference evidence="7" key="1">
    <citation type="journal article" date="2020" name="bioRxiv">
        <title>Chromosome-level reference genome of the European wasp spider Argiope bruennichi: a resource for studies on range expansion and evolutionary adaptation.</title>
        <authorList>
            <person name="Sheffer M.M."/>
            <person name="Hoppe A."/>
            <person name="Krehenwinkel H."/>
            <person name="Uhl G."/>
            <person name="Kuss A.W."/>
            <person name="Jensen L."/>
            <person name="Jensen C."/>
            <person name="Gillespie R.G."/>
            <person name="Hoff K.J."/>
            <person name="Prost S."/>
        </authorList>
    </citation>
    <scope>NUCLEOTIDE SEQUENCE</scope>
</reference>
<evidence type="ECO:0000256" key="6">
    <source>
        <dbReference type="RuleBase" id="RU366017"/>
    </source>
</evidence>
<dbReference type="Pfam" id="PF01697">
    <property type="entry name" value="Glyco_transf_92"/>
    <property type="match status" value="1"/>
</dbReference>
<gene>
    <name evidence="7" type="ORF">HNY73_018487</name>
</gene>
<comment type="caution">
    <text evidence="7">The sequence shown here is derived from an EMBL/GenBank/DDBJ whole genome shotgun (WGS) entry which is preliminary data.</text>
</comment>
<dbReference type="EC" id="2.4.1.-" evidence="6"/>
<dbReference type="AlphaFoldDB" id="A0A8T0EGF2"/>
<protein>
    <recommendedName>
        <fullName evidence="6">Glycosyltransferase family 92 protein</fullName>
        <ecNumber evidence="6">2.4.1.-</ecNumber>
    </recommendedName>
</protein>
<dbReference type="EMBL" id="JABXBU010002228">
    <property type="protein sequence ID" value="KAF8771025.1"/>
    <property type="molecule type" value="Genomic_DNA"/>
</dbReference>
<evidence type="ECO:0000256" key="2">
    <source>
        <dbReference type="ARBA" id="ARBA00007647"/>
    </source>
</evidence>
<sequence>MSKGKLEKRIFCMFWFQDDKTSVIEAEVDELWVAYWDYANPREYYRPLLISCAVNEHSTPIAVSVITKPCVEPTNVFWFNSTHSDTNQTRDFAICLKPLNFQNDISSRLLEWLELQFLLGASNITIYMYHLNQRTLEMLRIYESSRRIAIINHTLPENNSKNFSESESSLDKAIWQKRRHEC</sequence>
<dbReference type="InterPro" id="IPR008166">
    <property type="entry name" value="Glyco_transf_92"/>
</dbReference>
<reference evidence="7" key="2">
    <citation type="submission" date="2020-06" db="EMBL/GenBank/DDBJ databases">
        <authorList>
            <person name="Sheffer M."/>
        </authorList>
    </citation>
    <scope>NUCLEOTIDE SEQUENCE</scope>
</reference>
<evidence type="ECO:0000313" key="7">
    <source>
        <dbReference type="EMBL" id="KAF8771025.1"/>
    </source>
</evidence>
<evidence type="ECO:0000256" key="5">
    <source>
        <dbReference type="ARBA" id="ARBA00023136"/>
    </source>
</evidence>
<keyword evidence="8" id="KW-1185">Reference proteome</keyword>